<feature type="binding site" description="axial binding residue" evidence="6">
    <location>
        <position position="451"/>
    </location>
    <ligand>
        <name>heme</name>
        <dbReference type="ChEBI" id="CHEBI:30413"/>
    </ligand>
    <ligandPart>
        <name>Fe</name>
        <dbReference type="ChEBI" id="CHEBI:18248"/>
    </ligandPart>
</feature>
<dbReference type="GO" id="GO:0016705">
    <property type="term" value="F:oxidoreductase activity, acting on paired donors, with incorporation or reduction of molecular oxygen"/>
    <property type="evidence" value="ECO:0007669"/>
    <property type="project" value="InterPro"/>
</dbReference>
<dbReference type="CDD" id="cd11058">
    <property type="entry name" value="CYP60B-like"/>
    <property type="match status" value="1"/>
</dbReference>
<name>A0A1J9QXJ1_9PEZI</name>
<comment type="caution">
    <text evidence="9">The sequence shown here is derived from an EMBL/GenBank/DDBJ whole genome shotgun (WGS) entry which is preliminary data.</text>
</comment>
<keyword evidence="7" id="KW-0560">Oxidoreductase</keyword>
<dbReference type="Gene3D" id="1.10.630.10">
    <property type="entry name" value="Cytochrome P450"/>
    <property type="match status" value="1"/>
</dbReference>
<accession>A0A1J9QXJ1</accession>
<dbReference type="STRING" id="236234.A0A1J9QXJ1"/>
<evidence type="ECO:0000313" key="9">
    <source>
        <dbReference type="EMBL" id="OJD33097.1"/>
    </source>
</evidence>
<dbReference type="Pfam" id="PF00067">
    <property type="entry name" value="p450"/>
    <property type="match status" value="1"/>
</dbReference>
<reference evidence="9 10" key="1">
    <citation type="submission" date="2016-10" db="EMBL/GenBank/DDBJ databases">
        <title>Proteomics and genomics reveal pathogen-plant mechanisms compatible with a hemibiotrophic lifestyle of Diplodia corticola.</title>
        <authorList>
            <person name="Fernandes I."/>
            <person name="De Jonge R."/>
            <person name="Van De Peer Y."/>
            <person name="Devreese B."/>
            <person name="Alves A."/>
            <person name="Esteves A.C."/>
        </authorList>
    </citation>
    <scope>NUCLEOTIDE SEQUENCE [LARGE SCALE GENOMIC DNA]</scope>
    <source>
        <strain evidence="9 10">CBS 112549</strain>
    </source>
</reference>
<evidence type="ECO:0000256" key="5">
    <source>
        <dbReference type="ARBA" id="ARBA00023004"/>
    </source>
</evidence>
<dbReference type="AlphaFoldDB" id="A0A1J9QXJ1"/>
<dbReference type="PRINTS" id="PR00463">
    <property type="entry name" value="EP450I"/>
</dbReference>
<comment type="cofactor">
    <cofactor evidence="1 6">
        <name>heme</name>
        <dbReference type="ChEBI" id="CHEBI:30413"/>
    </cofactor>
</comment>
<dbReference type="PRINTS" id="PR00385">
    <property type="entry name" value="P450"/>
</dbReference>
<proteinExistence type="inferred from homology"/>
<dbReference type="InterPro" id="IPR017972">
    <property type="entry name" value="Cyt_P450_CS"/>
</dbReference>
<evidence type="ECO:0000256" key="7">
    <source>
        <dbReference type="RuleBase" id="RU000461"/>
    </source>
</evidence>
<dbReference type="OrthoDB" id="1470350at2759"/>
<gene>
    <name evidence="9" type="ORF">BKCO1_33000106</name>
</gene>
<dbReference type="RefSeq" id="XP_020129357.1">
    <property type="nucleotide sequence ID" value="XM_020274503.1"/>
</dbReference>
<evidence type="ECO:0000256" key="6">
    <source>
        <dbReference type="PIRSR" id="PIRSR602401-1"/>
    </source>
</evidence>
<keyword evidence="10" id="KW-1185">Reference proteome</keyword>
<evidence type="ECO:0000313" key="10">
    <source>
        <dbReference type="Proteomes" id="UP000183809"/>
    </source>
</evidence>
<dbReference type="GO" id="GO:0020037">
    <property type="term" value="F:heme binding"/>
    <property type="evidence" value="ECO:0007669"/>
    <property type="project" value="InterPro"/>
</dbReference>
<keyword evidence="5 6" id="KW-0408">Iron</keyword>
<comment type="similarity">
    <text evidence="2 7">Belongs to the cytochrome P450 family.</text>
</comment>
<dbReference type="InterPro" id="IPR050121">
    <property type="entry name" value="Cytochrome_P450_monoxygenase"/>
</dbReference>
<evidence type="ECO:0000256" key="3">
    <source>
        <dbReference type="ARBA" id="ARBA00022617"/>
    </source>
</evidence>
<keyword evidence="3 6" id="KW-0349">Heme</keyword>
<evidence type="ECO:0000256" key="2">
    <source>
        <dbReference type="ARBA" id="ARBA00010617"/>
    </source>
</evidence>
<evidence type="ECO:0000256" key="1">
    <source>
        <dbReference type="ARBA" id="ARBA00001971"/>
    </source>
</evidence>
<dbReference type="GeneID" id="31014764"/>
<keyword evidence="8" id="KW-1133">Transmembrane helix</keyword>
<organism evidence="9 10">
    <name type="scientific">Diplodia corticola</name>
    <dbReference type="NCBI Taxonomy" id="236234"/>
    <lineage>
        <taxon>Eukaryota</taxon>
        <taxon>Fungi</taxon>
        <taxon>Dikarya</taxon>
        <taxon>Ascomycota</taxon>
        <taxon>Pezizomycotina</taxon>
        <taxon>Dothideomycetes</taxon>
        <taxon>Dothideomycetes incertae sedis</taxon>
        <taxon>Botryosphaeriales</taxon>
        <taxon>Botryosphaeriaceae</taxon>
        <taxon>Diplodia</taxon>
    </lineage>
</organism>
<dbReference type="InterPro" id="IPR036396">
    <property type="entry name" value="Cyt_P450_sf"/>
</dbReference>
<dbReference type="InterPro" id="IPR002401">
    <property type="entry name" value="Cyt_P450_E_grp-I"/>
</dbReference>
<dbReference type="SUPFAM" id="SSF48264">
    <property type="entry name" value="Cytochrome P450"/>
    <property type="match status" value="1"/>
</dbReference>
<keyword evidence="8" id="KW-0472">Membrane</keyword>
<dbReference type="EMBL" id="MNUE01000033">
    <property type="protein sequence ID" value="OJD33097.1"/>
    <property type="molecule type" value="Genomic_DNA"/>
</dbReference>
<feature type="transmembrane region" description="Helical" evidence="8">
    <location>
        <begin position="12"/>
        <end position="32"/>
    </location>
</feature>
<dbReference type="InterPro" id="IPR001128">
    <property type="entry name" value="Cyt_P450"/>
</dbReference>
<dbReference type="Proteomes" id="UP000183809">
    <property type="component" value="Unassembled WGS sequence"/>
</dbReference>
<dbReference type="PANTHER" id="PTHR24305:SF210">
    <property type="entry name" value="CYTOCHROME P450 MONOOXYGENASE ASQL-RELATED"/>
    <property type="match status" value="1"/>
</dbReference>
<protein>
    <submittedName>
        <fullName evidence="9">Cytochrome p450</fullName>
    </submittedName>
</protein>
<dbReference type="PANTHER" id="PTHR24305">
    <property type="entry name" value="CYTOCHROME P450"/>
    <property type="match status" value="1"/>
</dbReference>
<dbReference type="GO" id="GO:0004497">
    <property type="term" value="F:monooxygenase activity"/>
    <property type="evidence" value="ECO:0007669"/>
    <property type="project" value="UniProtKB-KW"/>
</dbReference>
<evidence type="ECO:0000256" key="8">
    <source>
        <dbReference type="SAM" id="Phobius"/>
    </source>
</evidence>
<dbReference type="GO" id="GO:0005506">
    <property type="term" value="F:iron ion binding"/>
    <property type="evidence" value="ECO:0007669"/>
    <property type="project" value="InterPro"/>
</dbReference>
<keyword evidence="4 6" id="KW-0479">Metal-binding</keyword>
<sequence>MALTEHLPTLALGLSAITVLGVLLNAVYNIFFHPLRRFPGSKLAAGTNLYRLYMLATGEEHTWIAEQHAKYGHVVRVGPSHVSYATPDAHKDVYGHQTATHKANDKDPAFFLPEANGERSLITMMEPREHGRVRRIFSNAFSDRALKEQEPLIRKYVDMLMDALRKHAVTKPETPVDLVNMFNCTTFDVMGDLCFGEPLGMLERGGYDPWVEMIFGAFKAIRILEVLRELPVVSTFVDQLMPRSLADQRLQHFKHSADRVDRRLATVTDRPDIWTLVLNRQEKGDGISLAQMHSNSSLFMVAGTETTATLLSGLSYHLLQAPDKLAKLVAEVRGAFTSEDELTIGNLARLEYLQAALDEGLRIYPPVTTGSPRIVPKGGNTICGEWLPAGTHISVAHYGSYRLERHFHNHHLFVPERWIPACYTDEASEYKVYESDRRDALQPFGVGPHACLGRNLAYHEMRLIIAKFIFNFDIAPYVPGEKAAMELGPGAKIMSTKDWIRHKAFGLWEKPPLYVKITPVVRSG</sequence>
<evidence type="ECO:0000256" key="4">
    <source>
        <dbReference type="ARBA" id="ARBA00022723"/>
    </source>
</evidence>
<keyword evidence="8" id="KW-0812">Transmembrane</keyword>
<dbReference type="PROSITE" id="PS00086">
    <property type="entry name" value="CYTOCHROME_P450"/>
    <property type="match status" value="1"/>
</dbReference>
<keyword evidence="7" id="KW-0503">Monooxygenase</keyword>